<protein>
    <submittedName>
        <fullName evidence="2">Uncharacterized protein</fullName>
    </submittedName>
</protein>
<proteinExistence type="predicted"/>
<dbReference type="AlphaFoldDB" id="A0A5K3G368"/>
<dbReference type="WBParaSite" id="MCU_013517-RA">
    <property type="protein sequence ID" value="MCU_013517-RA"/>
    <property type="gene ID" value="MCU_013517"/>
</dbReference>
<organism evidence="2">
    <name type="scientific">Mesocestoides corti</name>
    <name type="common">Flatworm</name>
    <dbReference type="NCBI Taxonomy" id="53468"/>
    <lineage>
        <taxon>Eukaryota</taxon>
        <taxon>Metazoa</taxon>
        <taxon>Spiralia</taxon>
        <taxon>Lophotrochozoa</taxon>
        <taxon>Platyhelminthes</taxon>
        <taxon>Cestoda</taxon>
        <taxon>Eucestoda</taxon>
        <taxon>Cyclophyllidea</taxon>
        <taxon>Mesocestoididae</taxon>
        <taxon>Mesocestoides</taxon>
    </lineage>
</organism>
<name>A0A5K3G368_MESCO</name>
<feature type="compositionally biased region" description="Polar residues" evidence="1">
    <location>
        <begin position="24"/>
        <end position="37"/>
    </location>
</feature>
<feature type="region of interest" description="Disordered" evidence="1">
    <location>
        <begin position="1"/>
        <end position="37"/>
    </location>
</feature>
<reference evidence="2" key="1">
    <citation type="submission" date="2019-11" db="UniProtKB">
        <authorList>
            <consortium name="WormBaseParasite"/>
        </authorList>
    </citation>
    <scope>IDENTIFICATION</scope>
</reference>
<feature type="compositionally biased region" description="Polar residues" evidence="1">
    <location>
        <begin position="1"/>
        <end position="10"/>
    </location>
</feature>
<sequence>MGDSRSSTPLAQEADSSVDDPHLTDNTTDQQTQRPRSSLNIKIAQILGRLVRIMIRLRQSLNDRLADTSAAIDDCIELEDMLQSAAWELSTAEQDL</sequence>
<evidence type="ECO:0000313" key="2">
    <source>
        <dbReference type="WBParaSite" id="MCU_013517-RA"/>
    </source>
</evidence>
<accession>A0A5K3G368</accession>
<evidence type="ECO:0000256" key="1">
    <source>
        <dbReference type="SAM" id="MobiDB-lite"/>
    </source>
</evidence>